<evidence type="ECO:0008006" key="3">
    <source>
        <dbReference type="Google" id="ProtNLM"/>
    </source>
</evidence>
<organism evidence="1 2">
    <name type="scientific">Chengkuizengella axinellae</name>
    <dbReference type="NCBI Taxonomy" id="3064388"/>
    <lineage>
        <taxon>Bacteria</taxon>
        <taxon>Bacillati</taxon>
        <taxon>Bacillota</taxon>
        <taxon>Bacilli</taxon>
        <taxon>Bacillales</taxon>
        <taxon>Paenibacillaceae</taxon>
        <taxon>Chengkuizengella</taxon>
    </lineage>
</organism>
<dbReference type="EMBL" id="JAVAMP010000006">
    <property type="protein sequence ID" value="MDP5275131.1"/>
    <property type="molecule type" value="Genomic_DNA"/>
</dbReference>
<evidence type="ECO:0000313" key="2">
    <source>
        <dbReference type="Proteomes" id="UP001231941"/>
    </source>
</evidence>
<evidence type="ECO:0000313" key="1">
    <source>
        <dbReference type="EMBL" id="MDP5275131.1"/>
    </source>
</evidence>
<dbReference type="RefSeq" id="WP_305992443.1">
    <property type="nucleotide sequence ID" value="NZ_JAVAMP010000006.1"/>
</dbReference>
<name>A0ABT9J0H9_9BACL</name>
<sequence>MNKLQNNYKDHYVDCLILTRKVDELINRVLELQLKLKQSSV</sequence>
<accession>A0ABT9J0H9</accession>
<dbReference type="Proteomes" id="UP001231941">
    <property type="component" value="Unassembled WGS sequence"/>
</dbReference>
<proteinExistence type="predicted"/>
<reference evidence="1 2" key="1">
    <citation type="submission" date="2023-08" db="EMBL/GenBank/DDBJ databases">
        <authorList>
            <person name="Park J.-S."/>
        </authorList>
    </citation>
    <scope>NUCLEOTIDE SEQUENCE [LARGE SCALE GENOMIC DNA]</scope>
    <source>
        <strain evidence="1 2">2205SS18-9</strain>
    </source>
</reference>
<protein>
    <recommendedName>
        <fullName evidence="3">Spo0E family sporulation regulatory protein-aspartic acid phosphatase</fullName>
    </recommendedName>
</protein>
<keyword evidence="2" id="KW-1185">Reference proteome</keyword>
<gene>
    <name evidence="1" type="ORF">Q5Y73_13525</name>
</gene>
<comment type="caution">
    <text evidence="1">The sequence shown here is derived from an EMBL/GenBank/DDBJ whole genome shotgun (WGS) entry which is preliminary data.</text>
</comment>